<evidence type="ECO:0000256" key="5">
    <source>
        <dbReference type="PROSITE-ProRule" id="PRU01016"/>
    </source>
</evidence>
<organism evidence="8 9">
    <name type="scientific">Staphylococcus agnetis</name>
    <dbReference type="NCBI Taxonomy" id="985762"/>
    <lineage>
        <taxon>Bacteria</taxon>
        <taxon>Bacillati</taxon>
        <taxon>Bacillota</taxon>
        <taxon>Bacilli</taxon>
        <taxon>Bacillales</taxon>
        <taxon>Staphylococcaceae</taxon>
        <taxon>Staphylococcus</taxon>
    </lineage>
</organism>
<dbReference type="EC" id="2.1.1.37" evidence="7"/>
<dbReference type="Pfam" id="PF00145">
    <property type="entry name" value="DNA_methylase"/>
    <property type="match status" value="1"/>
</dbReference>
<keyword evidence="9" id="KW-1185">Reference proteome</keyword>
<proteinExistence type="inferred from homology"/>
<keyword evidence="1 5" id="KW-0489">Methyltransferase</keyword>
<dbReference type="InterPro" id="IPR001525">
    <property type="entry name" value="C5_MeTfrase"/>
</dbReference>
<dbReference type="InterPro" id="IPR050750">
    <property type="entry name" value="C5-MTase"/>
</dbReference>
<dbReference type="RefSeq" id="WP_082021533.1">
    <property type="nucleotide sequence ID" value="NZ_JAPTFZ010000006.1"/>
</dbReference>
<dbReference type="PROSITE" id="PS00094">
    <property type="entry name" value="C5_MTASE_1"/>
    <property type="match status" value="1"/>
</dbReference>
<evidence type="ECO:0000256" key="7">
    <source>
        <dbReference type="RuleBase" id="RU000417"/>
    </source>
</evidence>
<feature type="active site" evidence="5">
    <location>
        <position position="39"/>
    </location>
</feature>
<sequence>MNPKYLYHCHDKSKNLLDVRDVDGTMFKDIDLLFHGSPCQSFSTVGKQEGGDKDSGTKSSLMWETVRIVNECRPKIVIWENVKGVLNKKHKHNFDTYIKELEDIGYKSTYKVISPRDIGEAQSRPRVFVVSTIKGQFEFPNIVKSYQKCISDYMETIVDPKYILPKNIAETLAYGNPNFCGRMTILRHTDLAGCLVAKSGRAARTNNFLLYQHEDYSKMSNAKDIRFLLQNNVPIRSLTPLEYWRLQGFNDEQFYIARKALADTYKNGNLSLTDAQLYKQAGNSINVKVLESFIDKVLKTLY</sequence>
<name>A0ABX3Z289_9STAP</name>
<dbReference type="PANTHER" id="PTHR46098">
    <property type="entry name" value="TRNA (CYTOSINE(38)-C(5))-METHYLTRANSFERASE"/>
    <property type="match status" value="1"/>
</dbReference>
<accession>A0ABX3Z289</accession>
<evidence type="ECO:0000313" key="9">
    <source>
        <dbReference type="Proteomes" id="UP000195208"/>
    </source>
</evidence>
<keyword evidence="2 5" id="KW-0808">Transferase</keyword>
<evidence type="ECO:0000256" key="3">
    <source>
        <dbReference type="ARBA" id="ARBA00022691"/>
    </source>
</evidence>
<dbReference type="GeneID" id="41072876"/>
<keyword evidence="4" id="KW-0680">Restriction system</keyword>
<comment type="caution">
    <text evidence="8">The sequence shown here is derived from an EMBL/GenBank/DDBJ whole genome shotgun (WGS) entry which is preliminary data.</text>
</comment>
<dbReference type="Gene3D" id="3.40.50.150">
    <property type="entry name" value="Vaccinia Virus protein VP39"/>
    <property type="match status" value="1"/>
</dbReference>
<dbReference type="PRINTS" id="PR00105">
    <property type="entry name" value="C5METTRFRASE"/>
</dbReference>
<dbReference type="Proteomes" id="UP000195208">
    <property type="component" value="Unassembled WGS sequence"/>
</dbReference>
<evidence type="ECO:0000256" key="1">
    <source>
        <dbReference type="ARBA" id="ARBA00022603"/>
    </source>
</evidence>
<evidence type="ECO:0000313" key="8">
    <source>
        <dbReference type="EMBL" id="OTW30554.1"/>
    </source>
</evidence>
<comment type="catalytic activity">
    <reaction evidence="7">
        <text>a 2'-deoxycytidine in DNA + S-adenosyl-L-methionine = a 5-methyl-2'-deoxycytidine in DNA + S-adenosyl-L-homocysteine + H(+)</text>
        <dbReference type="Rhea" id="RHEA:13681"/>
        <dbReference type="Rhea" id="RHEA-COMP:11369"/>
        <dbReference type="Rhea" id="RHEA-COMP:11370"/>
        <dbReference type="ChEBI" id="CHEBI:15378"/>
        <dbReference type="ChEBI" id="CHEBI:57856"/>
        <dbReference type="ChEBI" id="CHEBI:59789"/>
        <dbReference type="ChEBI" id="CHEBI:85452"/>
        <dbReference type="ChEBI" id="CHEBI:85454"/>
        <dbReference type="EC" id="2.1.1.37"/>
    </reaction>
</comment>
<keyword evidence="3 5" id="KW-0949">S-adenosyl-L-methionine</keyword>
<protein>
    <recommendedName>
        <fullName evidence="7">Cytosine-specific methyltransferase</fullName>
        <ecNumber evidence="7">2.1.1.37</ecNumber>
    </recommendedName>
</protein>
<evidence type="ECO:0000256" key="2">
    <source>
        <dbReference type="ARBA" id="ARBA00022679"/>
    </source>
</evidence>
<dbReference type="InterPro" id="IPR029063">
    <property type="entry name" value="SAM-dependent_MTases_sf"/>
</dbReference>
<gene>
    <name evidence="8" type="ORF">B9M88_09820</name>
</gene>
<dbReference type="InterPro" id="IPR018117">
    <property type="entry name" value="C5_DNA_meth_AS"/>
</dbReference>
<comment type="similarity">
    <text evidence="5 6">Belongs to the class I-like SAM-binding methyltransferase superfamily. C5-methyltransferase family.</text>
</comment>
<evidence type="ECO:0000256" key="4">
    <source>
        <dbReference type="ARBA" id="ARBA00022747"/>
    </source>
</evidence>
<dbReference type="PROSITE" id="PS51679">
    <property type="entry name" value="SAM_MT_C5"/>
    <property type="match status" value="1"/>
</dbReference>
<dbReference type="PANTHER" id="PTHR46098:SF1">
    <property type="entry name" value="TRNA (CYTOSINE(38)-C(5))-METHYLTRANSFERASE"/>
    <property type="match status" value="1"/>
</dbReference>
<dbReference type="EMBL" id="NEFX01000018">
    <property type="protein sequence ID" value="OTW30554.1"/>
    <property type="molecule type" value="Genomic_DNA"/>
</dbReference>
<dbReference type="SUPFAM" id="SSF53335">
    <property type="entry name" value="S-adenosyl-L-methionine-dependent methyltransferases"/>
    <property type="match status" value="1"/>
</dbReference>
<reference evidence="8 9" key="1">
    <citation type="submission" date="2017-04" db="EMBL/GenBank/DDBJ databases">
        <title>Staphylococcus agnetis, a potential pathogen in the broiler production.</title>
        <authorList>
            <person name="Poulsen L."/>
        </authorList>
    </citation>
    <scope>NUCLEOTIDE SEQUENCE [LARGE SCALE GENOMIC DNA]</scope>
    <source>
        <strain evidence="8 9">723_310714_2_2_spleen</strain>
    </source>
</reference>
<dbReference type="NCBIfam" id="TIGR00675">
    <property type="entry name" value="dcm"/>
    <property type="match status" value="1"/>
</dbReference>
<evidence type="ECO:0000256" key="6">
    <source>
        <dbReference type="RuleBase" id="RU000416"/>
    </source>
</evidence>